<dbReference type="AlphaFoldDB" id="A0ABD3HKG4"/>
<proteinExistence type="predicted"/>
<reference evidence="2 3" key="1">
    <citation type="submission" date="2024-09" db="EMBL/GenBank/DDBJ databases">
        <title>Chromosome-scale assembly of Riccia sorocarpa.</title>
        <authorList>
            <person name="Paukszto L."/>
        </authorList>
    </citation>
    <scope>NUCLEOTIDE SEQUENCE [LARGE SCALE GENOMIC DNA]</scope>
    <source>
        <strain evidence="2">LP-2024</strain>
        <tissue evidence="2">Aerial parts of the thallus</tissue>
    </source>
</reference>
<evidence type="ECO:0000256" key="1">
    <source>
        <dbReference type="SAM" id="MobiDB-lite"/>
    </source>
</evidence>
<dbReference type="Proteomes" id="UP001633002">
    <property type="component" value="Unassembled WGS sequence"/>
</dbReference>
<feature type="region of interest" description="Disordered" evidence="1">
    <location>
        <begin position="77"/>
        <end position="96"/>
    </location>
</feature>
<dbReference type="EMBL" id="JBJQOH010000003">
    <property type="protein sequence ID" value="KAL3690884.1"/>
    <property type="molecule type" value="Genomic_DNA"/>
</dbReference>
<name>A0ABD3HKG4_9MARC</name>
<feature type="compositionally biased region" description="Basic and acidic residues" evidence="1">
    <location>
        <begin position="1"/>
        <end position="17"/>
    </location>
</feature>
<feature type="region of interest" description="Disordered" evidence="1">
    <location>
        <begin position="1"/>
        <end position="56"/>
    </location>
</feature>
<comment type="caution">
    <text evidence="2">The sequence shown here is derived from an EMBL/GenBank/DDBJ whole genome shotgun (WGS) entry which is preliminary data.</text>
</comment>
<evidence type="ECO:0000313" key="2">
    <source>
        <dbReference type="EMBL" id="KAL3690884.1"/>
    </source>
</evidence>
<organism evidence="2 3">
    <name type="scientific">Riccia sorocarpa</name>
    <dbReference type="NCBI Taxonomy" id="122646"/>
    <lineage>
        <taxon>Eukaryota</taxon>
        <taxon>Viridiplantae</taxon>
        <taxon>Streptophyta</taxon>
        <taxon>Embryophyta</taxon>
        <taxon>Marchantiophyta</taxon>
        <taxon>Marchantiopsida</taxon>
        <taxon>Marchantiidae</taxon>
        <taxon>Marchantiales</taxon>
        <taxon>Ricciaceae</taxon>
        <taxon>Riccia</taxon>
    </lineage>
</organism>
<accession>A0ABD3HKG4</accession>
<sequence>MATEHDFHLGPKTDHAQGDLLGKTESPSTSPALGEAQTKAGDAAEAASHKAQEGQARAGNIFQRAGDAIKGTVNETVHEVQDKLGRDDPSKIPMPE</sequence>
<feature type="compositionally biased region" description="Basic and acidic residues" evidence="1">
    <location>
        <begin position="77"/>
        <end position="90"/>
    </location>
</feature>
<keyword evidence="3" id="KW-1185">Reference proteome</keyword>
<gene>
    <name evidence="2" type="ORF">R1sor_004535</name>
</gene>
<evidence type="ECO:0000313" key="3">
    <source>
        <dbReference type="Proteomes" id="UP001633002"/>
    </source>
</evidence>
<protein>
    <submittedName>
        <fullName evidence="2">Uncharacterized protein</fullName>
    </submittedName>
</protein>